<dbReference type="GO" id="GO:0005634">
    <property type="term" value="C:nucleus"/>
    <property type="evidence" value="ECO:0007669"/>
    <property type="project" value="UniProtKB-SubCell"/>
</dbReference>
<proteinExistence type="predicted"/>
<dbReference type="AlphaFoldDB" id="A0A8C5BZS0"/>
<feature type="region of interest" description="Disordered" evidence="7">
    <location>
        <begin position="417"/>
        <end position="444"/>
    </location>
</feature>
<dbReference type="PANTHER" id="PTHR11267">
    <property type="entry name" value="T-BOX PROTEIN-RELATED"/>
    <property type="match status" value="1"/>
</dbReference>
<name>A0A8C5BZS0_GADMO</name>
<keyword evidence="4" id="KW-0804">Transcription</keyword>
<reference evidence="9" key="1">
    <citation type="submission" date="2025-08" db="UniProtKB">
        <authorList>
            <consortium name="Ensembl"/>
        </authorList>
    </citation>
    <scope>IDENTIFICATION</scope>
</reference>
<dbReference type="GO" id="GO:0003007">
    <property type="term" value="P:heart morphogenesis"/>
    <property type="evidence" value="ECO:0007669"/>
    <property type="project" value="TreeGrafter"/>
</dbReference>
<evidence type="ECO:0000256" key="7">
    <source>
        <dbReference type="SAM" id="MobiDB-lite"/>
    </source>
</evidence>
<dbReference type="GO" id="GO:0000785">
    <property type="term" value="C:chromatin"/>
    <property type="evidence" value="ECO:0007669"/>
    <property type="project" value="TreeGrafter"/>
</dbReference>
<evidence type="ECO:0000313" key="9">
    <source>
        <dbReference type="Ensembl" id="ENSGMOP00000055331.1"/>
    </source>
</evidence>
<feature type="region of interest" description="Disordered" evidence="7">
    <location>
        <begin position="260"/>
        <end position="294"/>
    </location>
</feature>
<dbReference type="GO" id="GO:0001708">
    <property type="term" value="P:cell fate specification"/>
    <property type="evidence" value="ECO:0007669"/>
    <property type="project" value="TreeGrafter"/>
</dbReference>
<dbReference type="InterPro" id="IPR046360">
    <property type="entry name" value="T-box_DNA-bd"/>
</dbReference>
<organism evidence="9 10">
    <name type="scientific">Gadus morhua</name>
    <name type="common">Atlantic cod</name>
    <dbReference type="NCBI Taxonomy" id="8049"/>
    <lineage>
        <taxon>Eukaryota</taxon>
        <taxon>Metazoa</taxon>
        <taxon>Chordata</taxon>
        <taxon>Craniata</taxon>
        <taxon>Vertebrata</taxon>
        <taxon>Euteleostomi</taxon>
        <taxon>Actinopterygii</taxon>
        <taxon>Neopterygii</taxon>
        <taxon>Teleostei</taxon>
        <taxon>Neoteleostei</taxon>
        <taxon>Acanthomorphata</taxon>
        <taxon>Zeiogadaria</taxon>
        <taxon>Gadariae</taxon>
        <taxon>Gadiformes</taxon>
        <taxon>Gadoidei</taxon>
        <taxon>Gadidae</taxon>
        <taxon>Gadus</taxon>
    </lineage>
</organism>
<dbReference type="GO" id="GO:0045893">
    <property type="term" value="P:positive regulation of DNA-templated transcription"/>
    <property type="evidence" value="ECO:0007669"/>
    <property type="project" value="InterPro"/>
</dbReference>
<dbReference type="InterPro" id="IPR018186">
    <property type="entry name" value="TF_T-box_CS"/>
</dbReference>
<dbReference type="GeneTree" id="ENSGT00940000164254"/>
<evidence type="ECO:0000256" key="4">
    <source>
        <dbReference type="ARBA" id="ARBA00023163"/>
    </source>
</evidence>
<sequence>AAHRYLKTNFSGPPAVPVATGPDGYLQQGSIRMTLEDPDLWKTFHENGTEMIITKPGRRMFPHCKINLAGLIPCAKYILLVDMVPEDGFRYKWKVDDKWEVAGKAEPQPPCRTYLHPDSPALGSHWMKQSMSFLKLKLTNNTLDQHGHIILHSMHRYHPRFHIIQADDMFSVRWSVFQTFTFPETAFMAVTAYQNTKITKLKINHNPFAKGFRDEGTNSKRSTVRPVATLLRVCSGELCCSDFSRSSYEGYEGDEDLLKGKAEAGGGPAAVKEERYSPWATEREGGRTESPGGNAPGDMYNAEQLVPAPASYLPYRFHGYGKSPSPTASVASSHSSASARGGAFESRVPDVATVPDHDATGASVPCGPPLGAAPQDYPGGVLNMSLPPQVSHAKAPPPPGVLGHHAIYSPYGAASEQSLGQWGGPGHAQYPPPPPPPPHHLPAEYSSQAMHHGYHHGNVAEWSQYPLFSYSCW</sequence>
<evidence type="ECO:0000256" key="3">
    <source>
        <dbReference type="ARBA" id="ARBA00023125"/>
    </source>
</evidence>
<dbReference type="FunFam" id="2.60.40.820:FF:000007">
    <property type="entry name" value="T-box transcription factor"/>
    <property type="match status" value="1"/>
</dbReference>
<feature type="domain" description="T-box" evidence="8">
    <location>
        <begin position="35"/>
        <end position="214"/>
    </location>
</feature>
<evidence type="ECO:0000259" key="8">
    <source>
        <dbReference type="PROSITE" id="PS50252"/>
    </source>
</evidence>
<dbReference type="SMART" id="SM00425">
    <property type="entry name" value="TBOX"/>
    <property type="match status" value="1"/>
</dbReference>
<keyword evidence="10" id="KW-1185">Reference proteome</keyword>
<evidence type="ECO:0000313" key="10">
    <source>
        <dbReference type="Proteomes" id="UP000694546"/>
    </source>
</evidence>
<protein>
    <submittedName>
        <fullName evidence="9">T-box transcription factor 16</fullName>
    </submittedName>
</protein>
<dbReference type="InterPro" id="IPR001699">
    <property type="entry name" value="TF_T-box"/>
</dbReference>
<accession>A0A8C5BZS0</accession>
<dbReference type="OMA" id="AFSTEYN"/>
<dbReference type="CDD" id="cd20197">
    <property type="entry name" value="T-box_VegT-like"/>
    <property type="match status" value="1"/>
</dbReference>
<reference evidence="9" key="2">
    <citation type="submission" date="2025-09" db="UniProtKB">
        <authorList>
            <consortium name="Ensembl"/>
        </authorList>
    </citation>
    <scope>IDENTIFICATION</scope>
</reference>
<evidence type="ECO:0000256" key="5">
    <source>
        <dbReference type="ARBA" id="ARBA00023242"/>
    </source>
</evidence>
<evidence type="ECO:0000256" key="2">
    <source>
        <dbReference type="ARBA" id="ARBA00023015"/>
    </source>
</evidence>
<dbReference type="GO" id="GO:0007389">
    <property type="term" value="P:pattern specification process"/>
    <property type="evidence" value="ECO:0007669"/>
    <property type="project" value="TreeGrafter"/>
</dbReference>
<dbReference type="Pfam" id="PF00907">
    <property type="entry name" value="T-box"/>
    <property type="match status" value="1"/>
</dbReference>
<dbReference type="GO" id="GO:0000978">
    <property type="term" value="F:RNA polymerase II cis-regulatory region sequence-specific DNA binding"/>
    <property type="evidence" value="ECO:0007669"/>
    <property type="project" value="InterPro"/>
</dbReference>
<evidence type="ECO:0000256" key="1">
    <source>
        <dbReference type="ARBA" id="ARBA00004123"/>
    </source>
</evidence>
<keyword evidence="5 6" id="KW-0539">Nucleus</keyword>
<keyword evidence="3 6" id="KW-0238">DNA-binding</keyword>
<dbReference type="Ensembl" id="ENSGMOT00000055058.1">
    <property type="protein sequence ID" value="ENSGMOP00000055331.1"/>
    <property type="gene ID" value="ENSGMOG00000011490.2"/>
</dbReference>
<evidence type="ECO:0000256" key="6">
    <source>
        <dbReference type="PROSITE-ProRule" id="PRU00201"/>
    </source>
</evidence>
<feature type="compositionally biased region" description="Pro residues" evidence="7">
    <location>
        <begin position="430"/>
        <end position="440"/>
    </location>
</feature>
<feature type="DNA-binding region" description="T-box" evidence="6">
    <location>
        <begin position="40"/>
        <end position="214"/>
    </location>
</feature>
<dbReference type="InterPro" id="IPR008967">
    <property type="entry name" value="p53-like_TF_DNA-bd_sf"/>
</dbReference>
<feature type="compositionally biased region" description="Basic and acidic residues" evidence="7">
    <location>
        <begin position="271"/>
        <end position="287"/>
    </location>
</feature>
<dbReference type="PROSITE" id="PS01283">
    <property type="entry name" value="TBOX_1"/>
    <property type="match status" value="1"/>
</dbReference>
<dbReference type="InterPro" id="IPR036960">
    <property type="entry name" value="T-box_sf"/>
</dbReference>
<dbReference type="PANTHER" id="PTHR11267:SF204">
    <property type="entry name" value="SPADETAIL"/>
    <property type="match status" value="1"/>
</dbReference>
<dbReference type="Proteomes" id="UP000694546">
    <property type="component" value="Chromosome 11"/>
</dbReference>
<dbReference type="PROSITE" id="PS50252">
    <property type="entry name" value="TBOX_3"/>
    <property type="match status" value="1"/>
</dbReference>
<dbReference type="Gene3D" id="2.60.40.820">
    <property type="entry name" value="Transcription factor, T-box"/>
    <property type="match status" value="1"/>
</dbReference>
<comment type="subcellular location">
    <subcellularLocation>
        <location evidence="1 6">Nucleus</location>
    </subcellularLocation>
</comment>
<keyword evidence="2" id="KW-0805">Transcription regulation</keyword>
<dbReference type="SUPFAM" id="SSF49417">
    <property type="entry name" value="p53-like transcription factors"/>
    <property type="match status" value="1"/>
</dbReference>
<dbReference type="PRINTS" id="PR00937">
    <property type="entry name" value="TBOX"/>
</dbReference>
<dbReference type="GO" id="GO:0000981">
    <property type="term" value="F:DNA-binding transcription factor activity, RNA polymerase II-specific"/>
    <property type="evidence" value="ECO:0007669"/>
    <property type="project" value="TreeGrafter"/>
</dbReference>